<sequence length="219" mass="22471" precursor="true">MKATQSCLCAALALAAATANAQFNLQITEIWPGNEPGSNLHEDWFEVTNKGDVAWTTADGELYFDDVSMDVVDAVPLTGVTSIAPGESVIFYNDPASSAEFESVWANVILPQIGLYDGSGLGQGGDGVTLFLSMGAPAGIGDIIDFEQYPDANATGGQSYNVDLAAFSTVGDAAGSLESALANDASQYAVASVGPAVPEPTAVLLSALAACGVLATRRR</sequence>
<feature type="signal peptide" evidence="1">
    <location>
        <begin position="1"/>
        <end position="21"/>
    </location>
</feature>
<dbReference type="Proteomes" id="UP000316714">
    <property type="component" value="Unassembled WGS sequence"/>
</dbReference>
<evidence type="ECO:0000313" key="3">
    <source>
        <dbReference type="Proteomes" id="UP000316714"/>
    </source>
</evidence>
<comment type="caution">
    <text evidence="2">The sequence shown here is derived from an EMBL/GenBank/DDBJ whole genome shotgun (WGS) entry which is preliminary data.</text>
</comment>
<dbReference type="InterPro" id="IPR013424">
    <property type="entry name" value="Ice-binding_C"/>
</dbReference>
<gene>
    <name evidence="2" type="ORF">KOR34_41730</name>
</gene>
<dbReference type="RefSeq" id="WP_146567744.1">
    <property type="nucleotide sequence ID" value="NZ_SIHJ01000003.1"/>
</dbReference>
<keyword evidence="3" id="KW-1185">Reference proteome</keyword>
<accession>A0A5C5V331</accession>
<evidence type="ECO:0000313" key="2">
    <source>
        <dbReference type="EMBL" id="TWT32410.1"/>
    </source>
</evidence>
<proteinExistence type="predicted"/>
<dbReference type="EMBL" id="SIHJ01000003">
    <property type="protein sequence ID" value="TWT32410.1"/>
    <property type="molecule type" value="Genomic_DNA"/>
</dbReference>
<dbReference type="AlphaFoldDB" id="A0A5C5V331"/>
<name>A0A5C5V331_9BACT</name>
<keyword evidence="1" id="KW-0732">Signal</keyword>
<organism evidence="2 3">
    <name type="scientific">Posidoniimonas corsicana</name>
    <dbReference type="NCBI Taxonomy" id="1938618"/>
    <lineage>
        <taxon>Bacteria</taxon>
        <taxon>Pseudomonadati</taxon>
        <taxon>Planctomycetota</taxon>
        <taxon>Planctomycetia</taxon>
        <taxon>Pirellulales</taxon>
        <taxon>Lacipirellulaceae</taxon>
        <taxon>Posidoniimonas</taxon>
    </lineage>
</organism>
<reference evidence="2 3" key="1">
    <citation type="submission" date="2019-02" db="EMBL/GenBank/DDBJ databases">
        <title>Deep-cultivation of Planctomycetes and their phenomic and genomic characterization uncovers novel biology.</title>
        <authorList>
            <person name="Wiegand S."/>
            <person name="Jogler M."/>
            <person name="Boedeker C."/>
            <person name="Pinto D."/>
            <person name="Vollmers J."/>
            <person name="Rivas-Marin E."/>
            <person name="Kohn T."/>
            <person name="Peeters S.H."/>
            <person name="Heuer A."/>
            <person name="Rast P."/>
            <person name="Oberbeckmann S."/>
            <person name="Bunk B."/>
            <person name="Jeske O."/>
            <person name="Meyerdierks A."/>
            <person name="Storesund J.E."/>
            <person name="Kallscheuer N."/>
            <person name="Luecker S."/>
            <person name="Lage O.M."/>
            <person name="Pohl T."/>
            <person name="Merkel B.J."/>
            <person name="Hornburger P."/>
            <person name="Mueller R.-W."/>
            <person name="Bruemmer F."/>
            <person name="Labrenz M."/>
            <person name="Spormann A.M."/>
            <person name="Op Den Camp H."/>
            <person name="Overmann J."/>
            <person name="Amann R."/>
            <person name="Jetten M.S.M."/>
            <person name="Mascher T."/>
            <person name="Medema M.H."/>
            <person name="Devos D.P."/>
            <person name="Kaster A.-K."/>
            <person name="Ovreas L."/>
            <person name="Rohde M."/>
            <person name="Galperin M.Y."/>
            <person name="Jogler C."/>
        </authorList>
    </citation>
    <scope>NUCLEOTIDE SEQUENCE [LARGE SCALE GENOMIC DNA]</scope>
    <source>
        <strain evidence="2 3">KOR34</strain>
    </source>
</reference>
<protein>
    <recommendedName>
        <fullName evidence="4">PEP-CTERM protein-sorting domain-containing protein</fullName>
    </recommendedName>
</protein>
<dbReference type="NCBIfam" id="TIGR02595">
    <property type="entry name" value="PEP_CTERM"/>
    <property type="match status" value="1"/>
</dbReference>
<feature type="chain" id="PRO_5022712860" description="PEP-CTERM protein-sorting domain-containing protein" evidence="1">
    <location>
        <begin position="22"/>
        <end position="219"/>
    </location>
</feature>
<dbReference type="OrthoDB" id="282710at2"/>
<evidence type="ECO:0000256" key="1">
    <source>
        <dbReference type="SAM" id="SignalP"/>
    </source>
</evidence>
<evidence type="ECO:0008006" key="4">
    <source>
        <dbReference type="Google" id="ProtNLM"/>
    </source>
</evidence>